<evidence type="ECO:0000256" key="5">
    <source>
        <dbReference type="ARBA" id="ARBA00022989"/>
    </source>
</evidence>
<dbReference type="OrthoDB" id="4319190at2"/>
<dbReference type="PANTHER" id="PTHR30193:SF37">
    <property type="entry name" value="INNER MEMBRANE ABC TRANSPORTER PERMEASE PROTEIN YCJO"/>
    <property type="match status" value="1"/>
</dbReference>
<dbReference type="InterPro" id="IPR035906">
    <property type="entry name" value="MetI-like_sf"/>
</dbReference>
<comment type="similarity">
    <text evidence="7">Belongs to the binding-protein-dependent transport system permease family.</text>
</comment>
<dbReference type="EMBL" id="FNTX01000001">
    <property type="protein sequence ID" value="SEE20691.1"/>
    <property type="molecule type" value="Genomic_DNA"/>
</dbReference>
<dbReference type="CDD" id="cd06261">
    <property type="entry name" value="TM_PBP2"/>
    <property type="match status" value="1"/>
</dbReference>
<evidence type="ECO:0000256" key="1">
    <source>
        <dbReference type="ARBA" id="ARBA00004651"/>
    </source>
</evidence>
<sequence>MRIGRTVAGRQARAAWMFLAPGLVLLTLFTAWPLLRTAYLSFTEYSLLTPPEWVGLANYRELLGDDQVTNAFQNTVIYAVVVTPVTIALALGLAMALNAKFFGRGLVRTAVFVPFVVSLAVVSIAFRFLLDPNYGLVTHWLDGVGLAPTQGALAQPGTAMAAVMAVGVWKNVGFYMVMFLAGLQSIPRDLYEAAQLDGASRLQKFRAVTMPLLSNQTMLVSILAAIASFQVFDQIKVMTNGGPAMSTETLVVMVNRVGINNLEFGYGSAVSVVLLLLILVLSMAQYFYFGRKQVRY</sequence>
<feature type="transmembrane region" description="Helical" evidence="7">
    <location>
        <begin position="109"/>
        <end position="130"/>
    </location>
</feature>
<dbReference type="SUPFAM" id="SSF161098">
    <property type="entry name" value="MetI-like"/>
    <property type="match status" value="1"/>
</dbReference>
<accession>A0A1H5GYZ8</accession>
<evidence type="ECO:0000256" key="3">
    <source>
        <dbReference type="ARBA" id="ARBA00022475"/>
    </source>
</evidence>
<dbReference type="AlphaFoldDB" id="A0A1H5GYZ8"/>
<dbReference type="PANTHER" id="PTHR30193">
    <property type="entry name" value="ABC TRANSPORTER PERMEASE PROTEIN"/>
    <property type="match status" value="1"/>
</dbReference>
<protein>
    <submittedName>
        <fullName evidence="9">Carbohydrate ABC transporter membrane protein 1, CUT1 family</fullName>
    </submittedName>
</protein>
<dbReference type="InterPro" id="IPR000515">
    <property type="entry name" value="MetI-like"/>
</dbReference>
<evidence type="ECO:0000256" key="2">
    <source>
        <dbReference type="ARBA" id="ARBA00022448"/>
    </source>
</evidence>
<keyword evidence="3" id="KW-1003">Cell membrane</keyword>
<keyword evidence="4 7" id="KW-0812">Transmembrane</keyword>
<evidence type="ECO:0000313" key="9">
    <source>
        <dbReference type="EMBL" id="SEE20691.1"/>
    </source>
</evidence>
<dbReference type="Proteomes" id="UP000199220">
    <property type="component" value="Unassembled WGS sequence"/>
</dbReference>
<reference evidence="10" key="1">
    <citation type="submission" date="2016-10" db="EMBL/GenBank/DDBJ databases">
        <authorList>
            <person name="Varghese N."/>
            <person name="Submissions S."/>
        </authorList>
    </citation>
    <scope>NUCLEOTIDE SEQUENCE [LARGE SCALE GENOMIC DNA]</scope>
    <source>
        <strain evidence="10">DSM 21368</strain>
    </source>
</reference>
<dbReference type="Pfam" id="PF00528">
    <property type="entry name" value="BPD_transp_1"/>
    <property type="match status" value="1"/>
</dbReference>
<dbReference type="GO" id="GO:0005886">
    <property type="term" value="C:plasma membrane"/>
    <property type="evidence" value="ECO:0007669"/>
    <property type="project" value="UniProtKB-SubCell"/>
</dbReference>
<dbReference type="Gene3D" id="1.20.58.370">
    <property type="entry name" value="MalF N-terminal region-like"/>
    <property type="match status" value="1"/>
</dbReference>
<feature type="transmembrane region" description="Helical" evidence="7">
    <location>
        <begin position="172"/>
        <end position="191"/>
    </location>
</feature>
<organism evidence="9 10">
    <name type="scientific">Ruania alba</name>
    <dbReference type="NCBI Taxonomy" id="648782"/>
    <lineage>
        <taxon>Bacteria</taxon>
        <taxon>Bacillati</taxon>
        <taxon>Actinomycetota</taxon>
        <taxon>Actinomycetes</taxon>
        <taxon>Micrococcales</taxon>
        <taxon>Ruaniaceae</taxon>
        <taxon>Ruania</taxon>
    </lineage>
</organism>
<dbReference type="SUPFAM" id="SSF160964">
    <property type="entry name" value="MalF N-terminal region-like"/>
    <property type="match status" value="1"/>
</dbReference>
<evidence type="ECO:0000259" key="8">
    <source>
        <dbReference type="PROSITE" id="PS50928"/>
    </source>
</evidence>
<keyword evidence="10" id="KW-1185">Reference proteome</keyword>
<keyword evidence="6 7" id="KW-0472">Membrane</keyword>
<keyword evidence="2 7" id="KW-0813">Transport</keyword>
<name>A0A1H5GYZ8_9MICO</name>
<comment type="subcellular location">
    <subcellularLocation>
        <location evidence="1 7">Cell membrane</location>
        <topology evidence="1 7">Multi-pass membrane protein</topology>
    </subcellularLocation>
</comment>
<dbReference type="PROSITE" id="PS50928">
    <property type="entry name" value="ABC_TM1"/>
    <property type="match status" value="1"/>
</dbReference>
<dbReference type="InterPro" id="IPR035277">
    <property type="entry name" value="MalF_N"/>
</dbReference>
<feature type="transmembrane region" description="Helical" evidence="7">
    <location>
        <begin position="12"/>
        <end position="35"/>
    </location>
</feature>
<evidence type="ECO:0000256" key="7">
    <source>
        <dbReference type="RuleBase" id="RU363032"/>
    </source>
</evidence>
<dbReference type="STRING" id="648782.SAMN04488554_1797"/>
<dbReference type="InterPro" id="IPR051393">
    <property type="entry name" value="ABC_transporter_permease"/>
</dbReference>
<keyword evidence="5 7" id="KW-1133">Transmembrane helix</keyword>
<feature type="transmembrane region" description="Helical" evidence="7">
    <location>
        <begin position="76"/>
        <end position="97"/>
    </location>
</feature>
<dbReference type="RefSeq" id="WP_089772602.1">
    <property type="nucleotide sequence ID" value="NZ_FNTX01000001.1"/>
</dbReference>
<feature type="domain" description="ABC transmembrane type-1" evidence="8">
    <location>
        <begin position="72"/>
        <end position="285"/>
    </location>
</feature>
<evidence type="ECO:0000256" key="6">
    <source>
        <dbReference type="ARBA" id="ARBA00023136"/>
    </source>
</evidence>
<proteinExistence type="inferred from homology"/>
<dbReference type="Gene3D" id="1.10.3720.10">
    <property type="entry name" value="MetI-like"/>
    <property type="match status" value="1"/>
</dbReference>
<feature type="transmembrane region" description="Helical" evidence="7">
    <location>
        <begin position="264"/>
        <end position="289"/>
    </location>
</feature>
<evidence type="ECO:0000256" key="4">
    <source>
        <dbReference type="ARBA" id="ARBA00022692"/>
    </source>
</evidence>
<feature type="transmembrane region" description="Helical" evidence="7">
    <location>
        <begin position="212"/>
        <end position="232"/>
    </location>
</feature>
<dbReference type="GO" id="GO:0055085">
    <property type="term" value="P:transmembrane transport"/>
    <property type="evidence" value="ECO:0007669"/>
    <property type="project" value="InterPro"/>
</dbReference>
<evidence type="ECO:0000313" key="10">
    <source>
        <dbReference type="Proteomes" id="UP000199220"/>
    </source>
</evidence>
<gene>
    <name evidence="9" type="ORF">SAMN04488554_1797</name>
</gene>